<gene>
    <name evidence="1" type="ORF">RPR59_12095</name>
</gene>
<accession>A0ABZ0B6Y3</accession>
<protein>
    <submittedName>
        <fullName evidence="1">Uncharacterized protein</fullName>
    </submittedName>
</protein>
<dbReference type="SUPFAM" id="SSF51182">
    <property type="entry name" value="RmlC-like cupins"/>
    <property type="match status" value="1"/>
</dbReference>
<dbReference type="InterPro" id="IPR011051">
    <property type="entry name" value="RmlC_Cupin_sf"/>
</dbReference>
<evidence type="ECO:0000313" key="1">
    <source>
        <dbReference type="EMBL" id="WNO53180.1"/>
    </source>
</evidence>
<sequence length="217" mass="23657">MGDMEKEFAALIGAARSGDLEAALSKSVLREAKVRRHPLNFLAARVEDDAGQALRLHLFDERFRFKQTGLEVHDHTFDYESFVVDGAVEQTIYEAIPDAGGAYEVLEVSYSHGGSALQRSGRYLQLVEQRRETFTAGETYRLPHGVLHRLDLVGPSATTLVLTRHVGGRPLTIGRSSGDNPPSTARTPVCDTGGNPMTLSTHSISRIVEAALSADQI</sequence>
<dbReference type="RefSeq" id="WP_313914389.1">
    <property type="nucleotide sequence ID" value="NZ_CP135076.1"/>
</dbReference>
<dbReference type="Proteomes" id="UP001302249">
    <property type="component" value="Chromosome"/>
</dbReference>
<organism evidence="1 2">
    <name type="scientific">Stakelama saccharophila</name>
    <dbReference type="NCBI Taxonomy" id="3075605"/>
    <lineage>
        <taxon>Bacteria</taxon>
        <taxon>Pseudomonadati</taxon>
        <taxon>Pseudomonadota</taxon>
        <taxon>Alphaproteobacteria</taxon>
        <taxon>Sphingomonadales</taxon>
        <taxon>Sphingomonadaceae</taxon>
        <taxon>Stakelama</taxon>
    </lineage>
</organism>
<reference evidence="1 2" key="1">
    <citation type="submission" date="2023-09" db="EMBL/GenBank/DDBJ databases">
        <authorList>
            <person name="Rey-Velasco X."/>
        </authorList>
    </citation>
    <scope>NUCLEOTIDE SEQUENCE [LARGE SCALE GENOMIC DNA]</scope>
    <source>
        <strain evidence="1 2">W311</strain>
    </source>
</reference>
<keyword evidence="2" id="KW-1185">Reference proteome</keyword>
<name>A0ABZ0B6Y3_9SPHN</name>
<evidence type="ECO:0000313" key="2">
    <source>
        <dbReference type="Proteomes" id="UP001302249"/>
    </source>
</evidence>
<dbReference type="EMBL" id="CP135076">
    <property type="protein sequence ID" value="WNO53180.1"/>
    <property type="molecule type" value="Genomic_DNA"/>
</dbReference>
<proteinExistence type="predicted"/>